<dbReference type="EMBL" id="CADCTR010002186">
    <property type="protein sequence ID" value="CAA9337601.1"/>
    <property type="molecule type" value="Genomic_DNA"/>
</dbReference>
<sequence>MENHDEKRVSREEIIRRLNAAEELIGVAEAGSDPAEAERQRKLKNEIEKEQEINRGWFAQHFGAGG</sequence>
<accession>A0A6J4LPP4</accession>
<dbReference type="AlphaFoldDB" id="A0A6J4LPP4"/>
<protein>
    <submittedName>
        <fullName evidence="1">Uncharacterized protein</fullName>
    </submittedName>
</protein>
<organism evidence="1">
    <name type="scientific">uncultured Chloroflexia bacterium</name>
    <dbReference type="NCBI Taxonomy" id="1672391"/>
    <lineage>
        <taxon>Bacteria</taxon>
        <taxon>Bacillati</taxon>
        <taxon>Chloroflexota</taxon>
        <taxon>Chloroflexia</taxon>
        <taxon>environmental samples</taxon>
    </lineage>
</organism>
<name>A0A6J4LPP4_9CHLR</name>
<reference evidence="1" key="1">
    <citation type="submission" date="2020-02" db="EMBL/GenBank/DDBJ databases">
        <authorList>
            <person name="Meier V. D."/>
        </authorList>
    </citation>
    <scope>NUCLEOTIDE SEQUENCE</scope>
    <source>
        <strain evidence="1">AVDCRST_MAG93</strain>
    </source>
</reference>
<gene>
    <name evidence="1" type="ORF">AVDCRST_MAG93-6478</name>
</gene>
<proteinExistence type="predicted"/>
<evidence type="ECO:0000313" key="1">
    <source>
        <dbReference type="EMBL" id="CAA9337601.1"/>
    </source>
</evidence>